<organism evidence="2 3">
    <name type="scientific">Myotis myotis</name>
    <name type="common">Greater mouse-eared bat</name>
    <name type="synonym">Vespertilio myotis</name>
    <dbReference type="NCBI Taxonomy" id="51298"/>
    <lineage>
        <taxon>Eukaryota</taxon>
        <taxon>Metazoa</taxon>
        <taxon>Chordata</taxon>
        <taxon>Craniata</taxon>
        <taxon>Vertebrata</taxon>
        <taxon>Euteleostomi</taxon>
        <taxon>Mammalia</taxon>
        <taxon>Eutheria</taxon>
        <taxon>Laurasiatheria</taxon>
        <taxon>Chiroptera</taxon>
        <taxon>Yangochiroptera</taxon>
        <taxon>Vespertilionidae</taxon>
        <taxon>Myotis</taxon>
    </lineage>
</organism>
<protein>
    <submittedName>
        <fullName evidence="2">Uncharacterized protein</fullName>
    </submittedName>
</protein>
<reference evidence="2 3" key="1">
    <citation type="journal article" date="2020" name="Nature">
        <title>Six reference-quality genomes reveal evolution of bat adaptations.</title>
        <authorList>
            <person name="Jebb D."/>
            <person name="Huang Z."/>
            <person name="Pippel M."/>
            <person name="Hughes G.M."/>
            <person name="Lavrichenko K."/>
            <person name="Devanna P."/>
            <person name="Winkler S."/>
            <person name="Jermiin L.S."/>
            <person name="Skirmuntt E.C."/>
            <person name="Katzourakis A."/>
            <person name="Burkitt-Gray L."/>
            <person name="Ray D.A."/>
            <person name="Sullivan K.A.M."/>
            <person name="Roscito J.G."/>
            <person name="Kirilenko B.M."/>
            <person name="Davalos L.M."/>
            <person name="Corthals A.P."/>
            <person name="Power M.L."/>
            <person name="Jones G."/>
            <person name="Ransome R.D."/>
            <person name="Dechmann D.K.N."/>
            <person name="Locatelli A.G."/>
            <person name="Puechmaille S.J."/>
            <person name="Fedrigo O."/>
            <person name="Jarvis E.D."/>
            <person name="Hiller M."/>
            <person name="Vernes S.C."/>
            <person name="Myers E.W."/>
            <person name="Teeling E.C."/>
        </authorList>
    </citation>
    <scope>NUCLEOTIDE SEQUENCE [LARGE SCALE GENOMIC DNA]</scope>
    <source>
        <strain evidence="2">MMyoMyo1</strain>
        <tissue evidence="2">Flight muscle</tissue>
    </source>
</reference>
<evidence type="ECO:0000256" key="1">
    <source>
        <dbReference type="SAM" id="MobiDB-lite"/>
    </source>
</evidence>
<keyword evidence="3" id="KW-1185">Reference proteome</keyword>
<feature type="compositionally biased region" description="Polar residues" evidence="1">
    <location>
        <begin position="18"/>
        <end position="33"/>
    </location>
</feature>
<sequence>MGLKQESGNAAGRIGQSDAPSSGLSTSPFPSQNPASPFCSCSCSQSPHLGPWLPHQPLVHPLNSHQLTPSCCRLGSILQFQASRCKPIAPFHFSSPRMSPGPRGFFLRLLQTGSYPVSVTNMAHFGAHPVF</sequence>
<dbReference type="EMBL" id="JABWUV010000017">
    <property type="protein sequence ID" value="KAF6296063.1"/>
    <property type="molecule type" value="Genomic_DNA"/>
</dbReference>
<evidence type="ECO:0000313" key="3">
    <source>
        <dbReference type="Proteomes" id="UP000527355"/>
    </source>
</evidence>
<evidence type="ECO:0000313" key="2">
    <source>
        <dbReference type="EMBL" id="KAF6296063.1"/>
    </source>
</evidence>
<feature type="compositionally biased region" description="Low complexity" evidence="1">
    <location>
        <begin position="34"/>
        <end position="45"/>
    </location>
</feature>
<proteinExistence type="predicted"/>
<comment type="caution">
    <text evidence="2">The sequence shown here is derived from an EMBL/GenBank/DDBJ whole genome shotgun (WGS) entry which is preliminary data.</text>
</comment>
<feature type="region of interest" description="Disordered" evidence="1">
    <location>
        <begin position="1"/>
        <end position="45"/>
    </location>
</feature>
<name>A0A7J7T6N2_MYOMY</name>
<accession>A0A7J7T6N2</accession>
<dbReference type="Proteomes" id="UP000527355">
    <property type="component" value="Unassembled WGS sequence"/>
</dbReference>
<dbReference type="AlphaFoldDB" id="A0A7J7T6N2"/>
<gene>
    <name evidence="2" type="ORF">mMyoMyo1_009185</name>
</gene>